<dbReference type="PROSITE" id="PS00972">
    <property type="entry name" value="USP_1"/>
    <property type="match status" value="1"/>
</dbReference>
<feature type="domain" description="USP" evidence="8">
    <location>
        <begin position="667"/>
        <end position="1414"/>
    </location>
</feature>
<dbReference type="InterPro" id="IPR007052">
    <property type="entry name" value="CS_dom"/>
</dbReference>
<feature type="region of interest" description="Disordered" evidence="7">
    <location>
        <begin position="1059"/>
        <end position="1086"/>
    </location>
</feature>
<evidence type="ECO:0000256" key="3">
    <source>
        <dbReference type="ARBA" id="ARBA00022723"/>
    </source>
</evidence>
<dbReference type="SUPFAM" id="SSF54001">
    <property type="entry name" value="Cysteine proteinases"/>
    <property type="match status" value="1"/>
</dbReference>
<evidence type="ECO:0000256" key="4">
    <source>
        <dbReference type="ARBA" id="ARBA00022771"/>
    </source>
</evidence>
<comment type="caution">
    <text evidence="11">The sequence shown here is derived from an EMBL/GenBank/DDBJ whole genome shotgun (WGS) entry which is preliminary data.</text>
</comment>
<evidence type="ECO:0000256" key="7">
    <source>
        <dbReference type="SAM" id="MobiDB-lite"/>
    </source>
</evidence>
<dbReference type="GO" id="GO:0006694">
    <property type="term" value="P:steroid biosynthetic process"/>
    <property type="evidence" value="ECO:0007669"/>
    <property type="project" value="InterPro"/>
</dbReference>
<accession>A0A820Y9X8</accession>
<feature type="region of interest" description="Disordered" evidence="7">
    <location>
        <begin position="583"/>
        <end position="643"/>
    </location>
</feature>
<dbReference type="PROSITE" id="PS50235">
    <property type="entry name" value="USP_3"/>
    <property type="match status" value="1"/>
</dbReference>
<dbReference type="InterPro" id="IPR050185">
    <property type="entry name" value="Ub_carboxyl-term_hydrolase"/>
</dbReference>
<dbReference type="GO" id="GO:0008270">
    <property type="term" value="F:zinc ion binding"/>
    <property type="evidence" value="ECO:0007669"/>
    <property type="project" value="UniProtKB-KW"/>
</dbReference>
<feature type="domain" description="MYND-type" evidence="9">
    <location>
        <begin position="964"/>
        <end position="1005"/>
    </location>
</feature>
<feature type="compositionally biased region" description="Acidic residues" evidence="7">
    <location>
        <begin position="1073"/>
        <end position="1086"/>
    </location>
</feature>
<dbReference type="GO" id="GO:0004843">
    <property type="term" value="F:cysteine-type deubiquitinase activity"/>
    <property type="evidence" value="ECO:0007669"/>
    <property type="project" value="UniProtKB-EC"/>
</dbReference>
<dbReference type="Pfam" id="PF01073">
    <property type="entry name" value="3Beta_HSD"/>
    <property type="match status" value="1"/>
</dbReference>
<proteinExistence type="predicted"/>
<dbReference type="Gene3D" id="3.90.70.10">
    <property type="entry name" value="Cysteine proteinases"/>
    <property type="match status" value="2"/>
</dbReference>
<evidence type="ECO:0000256" key="1">
    <source>
        <dbReference type="ARBA" id="ARBA00000707"/>
    </source>
</evidence>
<dbReference type="Pfam" id="PF04969">
    <property type="entry name" value="CS"/>
    <property type="match status" value="2"/>
</dbReference>
<feature type="domain" description="CS" evidence="10">
    <location>
        <begin position="351"/>
        <end position="444"/>
    </location>
</feature>
<dbReference type="EC" id="3.4.19.12" evidence="2"/>
<gene>
    <name evidence="11" type="ORF">TOA249_LOCUS6396</name>
</gene>
<dbReference type="PANTHER" id="PTHR21646">
    <property type="entry name" value="UBIQUITIN CARBOXYL-TERMINAL HYDROLASE"/>
    <property type="match status" value="1"/>
</dbReference>
<name>A0A820Y9X8_9BILA</name>
<keyword evidence="4 6" id="KW-0863">Zinc-finger</keyword>
<evidence type="ECO:0000256" key="2">
    <source>
        <dbReference type="ARBA" id="ARBA00012759"/>
    </source>
</evidence>
<organism evidence="11 12">
    <name type="scientific">Rotaria socialis</name>
    <dbReference type="NCBI Taxonomy" id="392032"/>
    <lineage>
        <taxon>Eukaryota</taxon>
        <taxon>Metazoa</taxon>
        <taxon>Spiralia</taxon>
        <taxon>Gnathifera</taxon>
        <taxon>Rotifera</taxon>
        <taxon>Eurotatoria</taxon>
        <taxon>Bdelloidea</taxon>
        <taxon>Philodinida</taxon>
        <taxon>Philodinidae</taxon>
        <taxon>Rotaria</taxon>
    </lineage>
</organism>
<dbReference type="Gene3D" id="2.60.40.790">
    <property type="match status" value="2"/>
</dbReference>
<keyword evidence="3" id="KW-0479">Metal-binding</keyword>
<dbReference type="GO" id="GO:0016616">
    <property type="term" value="F:oxidoreductase activity, acting on the CH-OH group of donors, NAD or NADP as acceptor"/>
    <property type="evidence" value="ECO:0007669"/>
    <property type="project" value="InterPro"/>
</dbReference>
<evidence type="ECO:0000259" key="10">
    <source>
        <dbReference type="PROSITE" id="PS51203"/>
    </source>
</evidence>
<dbReference type="EMBL" id="CAJOBS010000270">
    <property type="protein sequence ID" value="CAF4539825.1"/>
    <property type="molecule type" value="Genomic_DNA"/>
</dbReference>
<dbReference type="PROSITE" id="PS00973">
    <property type="entry name" value="USP_2"/>
    <property type="match status" value="1"/>
</dbReference>
<feature type="domain" description="CS" evidence="10">
    <location>
        <begin position="477"/>
        <end position="576"/>
    </location>
</feature>
<protein>
    <recommendedName>
        <fullName evidence="2">ubiquitinyl hydrolase 1</fullName>
        <ecNumber evidence="2">3.4.19.12</ecNumber>
    </recommendedName>
</protein>
<dbReference type="PROSITE" id="PS50865">
    <property type="entry name" value="ZF_MYND_2"/>
    <property type="match status" value="1"/>
</dbReference>
<dbReference type="InterPro" id="IPR002893">
    <property type="entry name" value="Znf_MYND"/>
</dbReference>
<evidence type="ECO:0000313" key="11">
    <source>
        <dbReference type="EMBL" id="CAF4539825.1"/>
    </source>
</evidence>
<dbReference type="SUPFAM" id="SSF144232">
    <property type="entry name" value="HIT/MYND zinc finger-like"/>
    <property type="match status" value="1"/>
</dbReference>
<evidence type="ECO:0000259" key="9">
    <source>
        <dbReference type="PROSITE" id="PS50865"/>
    </source>
</evidence>
<dbReference type="Pfam" id="PF00443">
    <property type="entry name" value="UCH"/>
    <property type="match status" value="1"/>
</dbReference>
<dbReference type="InterPro" id="IPR001394">
    <property type="entry name" value="Peptidase_C19_UCH"/>
</dbReference>
<dbReference type="SUPFAM" id="SSF49764">
    <property type="entry name" value="HSP20-like chaperones"/>
    <property type="match status" value="2"/>
</dbReference>
<keyword evidence="5" id="KW-0862">Zinc</keyword>
<dbReference type="PROSITE" id="PS01360">
    <property type="entry name" value="ZF_MYND_1"/>
    <property type="match status" value="1"/>
</dbReference>
<dbReference type="Proteomes" id="UP000663838">
    <property type="component" value="Unassembled WGS sequence"/>
</dbReference>
<dbReference type="PANTHER" id="PTHR21646:SF74">
    <property type="entry name" value="UBIQUITIN CARBOXYL-TERMINAL HYDROLASE 19"/>
    <property type="match status" value="1"/>
</dbReference>
<dbReference type="Gene3D" id="3.40.50.720">
    <property type="entry name" value="NAD(P)-binding Rossmann-like Domain"/>
    <property type="match status" value="1"/>
</dbReference>
<sequence>MTSPCFAITGGCGFIGLRLARYLLEIDSSTRVLLLDIRPPSNDEQQYISDSNRSVYRFCDMRSYDSVYSALSNATCVFHLASYGMSGREMLNTSMIFDVNVVGTENIIQACLKHGIKKIIYCSTYNAVYTGNQELFNVTEDDCSYPNEDEYCDNYSRTKSLAEQKILKASSTNLYTAAIRPAGIYGDGEQRHFPRILNLVRQGLAFFAIGNKKTLCDWVYADNLVDALVLAEKSLPKHSGEVYFISDDRPVNNFEFISQLTKGLGYDYCFAFYIPTIIMFYFSYMIEIIHNICSKYIYNFSPLMTRAEVLKVGVTHYANITKAKKKLGYRVKVSPDIGKKFSMSTDIVEEPLSTSYEFCDAKNAIIVTLYANGAYEIKDIDISIETDSLDVRTPANETWIFQLWEHIYTDQVEIRTQINSARTQTSIEIRLIKQQPRKTWPQLYSNLSKPILPQRDEPMSECVDMNMIDRQQYDLSLKKLKQDFFETNESFTSVIYIKQVYNCQVNFTETNFTATFHTKDEFFLRTNSISSDRHIRLFVRVKERIKPEKCSYRLTSASIELKLSKDNPNTRWGRLEPNEYSESRPIIQQISPITPPSSPTSNSSTTINSTVLNSNKAIPLPPPLPPSSLDRQTEKYPTSSAFTSSIQQKDTTLTSTVSSLSSTIGFTGIYNPANSCFMNAAIQCLSNTRELRDYFLQSYHLSELNRTNPLGMKGAIAEEFGDLIKNLWSGKYNWTNAQKLRNYAAKRHQEFVGNGQHDAQELLTILLDAVHEDLNRVITKPQVPPIEDQGRPDHVVADEYWRGYLRRNDSIIVQLFTGQFKSKTKCPQCHKESVTFDPFTTLSVPLPKRTAVDTIVTYRNEQKPPIKYRIVMSADGLISELKRNLSNKCGLPTNKMIAYRIRNNRVVDHLKDDDRLTSTGYSWNNNDIIYITETLTSAECNNEPIVHLTFIQRIFKLHEYVLPCGYCQASPNPHSSSKFCNNCYQISYCDETCHKLHAQEHKNYCGFRSSENYEIIGLPFVISLPESNLTCKSVFEQISIYAKRSVDIHIERSNGVRRSLTSNDDYDRVNSDLDNDDRNEDEDTFSDIENVDWPTIKNTLSSSDSWSICRLGDYFVKKTKNKRRHQYEQQNRKEKMIKNNNDAEITRSNSDSNSSTEEFDMLDDIYRNKPLFRLMPQTSNTTMQPAESIVEPGDDADKILRRYTTFSIDWFTDNKPEAPLRVIPSKHRNGINGLIDDDSVFNASSGDQEITLQQCLQMFIEPEVLGPDDKWYCPYCKEHMQAEKIMSVWRLPPILIIHLKRFKYFHGASYGYFSDSRVKIDTNVKYPVHDLDMAPYCSSKENSLQARYDLFSIVNHRGSAWFGHYTSYARLLSYNDSAKTEIGWRNFDDERVSSLSYEKELVRPDAYVLFYRHRNLPLNLTINEQTASPMSMDMYEDTVTMESSSMKDVRDFLQ</sequence>
<feature type="compositionally biased region" description="Low complexity" evidence="7">
    <location>
        <begin position="599"/>
        <end position="610"/>
    </location>
</feature>
<dbReference type="PROSITE" id="PS51203">
    <property type="entry name" value="CS"/>
    <property type="match status" value="2"/>
</dbReference>
<evidence type="ECO:0000313" key="12">
    <source>
        <dbReference type="Proteomes" id="UP000663838"/>
    </source>
</evidence>
<dbReference type="InterPro" id="IPR008978">
    <property type="entry name" value="HSP20-like_chaperone"/>
</dbReference>
<dbReference type="CDD" id="cd06463">
    <property type="entry name" value="p23_like"/>
    <property type="match status" value="1"/>
</dbReference>
<dbReference type="InterPro" id="IPR002225">
    <property type="entry name" value="3Beta_OHSteriod_DH/Estase"/>
</dbReference>
<dbReference type="GO" id="GO:0016579">
    <property type="term" value="P:protein deubiquitination"/>
    <property type="evidence" value="ECO:0007669"/>
    <property type="project" value="InterPro"/>
</dbReference>
<evidence type="ECO:0000256" key="5">
    <source>
        <dbReference type="ARBA" id="ARBA00022833"/>
    </source>
</evidence>
<dbReference type="InterPro" id="IPR036291">
    <property type="entry name" value="NAD(P)-bd_dom_sf"/>
</dbReference>
<dbReference type="InterPro" id="IPR038765">
    <property type="entry name" value="Papain-like_cys_pep_sf"/>
</dbReference>
<dbReference type="InterPro" id="IPR018200">
    <property type="entry name" value="USP_CS"/>
</dbReference>
<dbReference type="InterPro" id="IPR028889">
    <property type="entry name" value="USP"/>
</dbReference>
<dbReference type="SUPFAM" id="SSF51735">
    <property type="entry name" value="NAD(P)-binding Rossmann-fold domains"/>
    <property type="match status" value="1"/>
</dbReference>
<reference evidence="11" key="1">
    <citation type="submission" date="2021-02" db="EMBL/GenBank/DDBJ databases">
        <authorList>
            <person name="Nowell W R."/>
        </authorList>
    </citation>
    <scope>NUCLEOTIDE SEQUENCE</scope>
</reference>
<comment type="catalytic activity">
    <reaction evidence="1">
        <text>Thiol-dependent hydrolysis of ester, thioester, amide, peptide and isopeptide bonds formed by the C-terminal Gly of ubiquitin (a 76-residue protein attached to proteins as an intracellular targeting signal).</text>
        <dbReference type="EC" id="3.4.19.12"/>
    </reaction>
</comment>
<evidence type="ECO:0000259" key="8">
    <source>
        <dbReference type="PROSITE" id="PS50235"/>
    </source>
</evidence>
<evidence type="ECO:0000256" key="6">
    <source>
        <dbReference type="PROSITE-ProRule" id="PRU00134"/>
    </source>
</evidence>